<evidence type="ECO:0000256" key="2">
    <source>
        <dbReference type="PROSITE-ProRule" id="PRU00176"/>
    </source>
</evidence>
<feature type="compositionally biased region" description="Basic and acidic residues" evidence="3">
    <location>
        <begin position="555"/>
        <end position="573"/>
    </location>
</feature>
<feature type="compositionally biased region" description="Low complexity" evidence="3">
    <location>
        <begin position="37"/>
        <end position="46"/>
    </location>
</feature>
<feature type="region of interest" description="Disordered" evidence="3">
    <location>
        <begin position="792"/>
        <end position="829"/>
    </location>
</feature>
<evidence type="ECO:0000313" key="6">
    <source>
        <dbReference type="Proteomes" id="UP000567179"/>
    </source>
</evidence>
<dbReference type="Pfam" id="PF00076">
    <property type="entry name" value="RRM_1"/>
    <property type="match status" value="1"/>
</dbReference>
<sequence>MPATIHDHFINKSLLASLDAQAESDPHVASFTAFPNTTTTRPRYYPSQDPFPITSPVIHHHNPYDRSALDYHHQQPLNRSPYLLDPYAQPKPSTSQQQQQPPQQQQPQQSPYPPFSNGVQLASQTPYGPHVPTSAPSAPVNLSMSANAGQSSTTANGEEISTIFVVGFPEDMQEREFQNMFTFSPGFEAATLKIPNKEYTAYNALMGGPQSLQSNAIPQPRNYSASNDPYNLVTVNQGGVLVDAGRDGVMSSWPAPPPTDDLAAHYAAANGLNGPNGSTSILPPRKQIIGFAKFRTREEALTARDVLQGRRVDIEKGAVLKAEMAKKNLHTKRGVGPVPGTASAIGPVGTVLGVVPPGGALGPPGSSSNPHEQPHFGDPYGGIIGNQRVVKNGSGDSDGFMRGARARAEEDEMLRERGMSVSSMGIDGLTAHPSKDSERERMMRLRASNSAAFDAFHSVASGPTSSSSGLPGTSPLVSATGVGVPTAVSRQSSTASATASISSAGSLSGSGMWTSPTTVGSEARSLNSVMEKEGEDEDDTFREGHFGKSLNDDADGVHDSERFRQEGARKDTLDFQESNNDDSAQNAQSHDEPHEHLNHQLVNEAQDNNGSIERIAEAIEDLHLAELAIGTDADVSDRRQSQSGAHSHSTTLEHEQEHNPENDEIVDPWDRITPNHASQLGGDKYTASNQRAAGTINGKLHNAPSVPSYAAVAAVQRQSMNVAPGPASGSERSISPTGFSDTQHNSNGFHHQSPPTKFMNQYQHLQYHNDLHAQRLAQQKQHQNAFGWPSFQQQQWGSQQDPQHFRSNQSESSETSAIGGISPETHGPGPIGYVGAVSISSAIASRAGLGLGVNTGVSHFGTLSNMASEDSSVPATRVVNGIERLEDITNPISSSLSSSTSSHPSMSGAAVDGVANGVNGSSPLPPPSSASSTMSTASSGSQGPNNGAPATTGSSGNISPQLPSPASGSTTSASSSSGLRGTVDQNPPINTLYVGNLPTSPPPLGMPNDYLEETLREVFAARPGFRKLCFRHKANGPMCFVEFEDVAFASKALREMAGDTLRGIVKHGIRLSYSKNPLGVRTPTSAGGSGPSGGPTPLQSQQLMQTLSNHHMYQHHQQSSSGSIGHGSQDSFVSRLPDEFTGHTHNRMPPIIMRRDSTLSPTSPGHGYGGMNGNGGSFFSSPPPRFYTTSPGTNIAFGPASGPSSPPLTSASNAFVPRGSAGLNGNGMPPGMYNTGNNGMGAGFQGGFSPFGMPFDNGSFAPQVPQHQQQPFMGVQQHSMPDGQQQHHQQGEE</sequence>
<feature type="compositionally biased region" description="Polar residues" evidence="3">
    <location>
        <begin position="117"/>
        <end position="126"/>
    </location>
</feature>
<feature type="region of interest" description="Disordered" evidence="3">
    <location>
        <begin position="1253"/>
        <end position="1293"/>
    </location>
</feature>
<feature type="region of interest" description="Disordered" evidence="3">
    <location>
        <begin position="635"/>
        <end position="683"/>
    </location>
</feature>
<feature type="compositionally biased region" description="Polar residues" evidence="3">
    <location>
        <begin position="512"/>
        <end position="528"/>
    </location>
</feature>
<feature type="compositionally biased region" description="Low complexity" evidence="3">
    <location>
        <begin position="1198"/>
        <end position="1212"/>
    </location>
</feature>
<feature type="region of interest" description="Disordered" evidence="3">
    <location>
        <begin position="1075"/>
        <end position="1230"/>
    </location>
</feature>
<feature type="compositionally biased region" description="Low complexity" evidence="3">
    <location>
        <begin position="792"/>
        <end position="802"/>
    </location>
</feature>
<evidence type="ECO:0000259" key="4">
    <source>
        <dbReference type="PROSITE" id="PS50102"/>
    </source>
</evidence>
<accession>A0A8H5BER1</accession>
<dbReference type="SUPFAM" id="SSF54928">
    <property type="entry name" value="RNA-binding domain, RBD"/>
    <property type="match status" value="1"/>
</dbReference>
<feature type="compositionally biased region" description="Low complexity" evidence="3">
    <location>
        <begin position="929"/>
        <end position="941"/>
    </location>
</feature>
<dbReference type="PANTHER" id="PTHR10501">
    <property type="entry name" value="U1 SMALL NUCLEAR RIBONUCLEOPROTEIN A/U2 SMALL NUCLEAR RIBONUCLEOPROTEIN B"/>
    <property type="match status" value="1"/>
</dbReference>
<name>A0A8H5BER1_9AGAR</name>
<reference evidence="5 6" key="1">
    <citation type="journal article" date="2020" name="ISME J.">
        <title>Uncovering the hidden diversity of litter-decomposition mechanisms in mushroom-forming fungi.</title>
        <authorList>
            <person name="Floudas D."/>
            <person name="Bentzer J."/>
            <person name="Ahren D."/>
            <person name="Johansson T."/>
            <person name="Persson P."/>
            <person name="Tunlid A."/>
        </authorList>
    </citation>
    <scope>NUCLEOTIDE SEQUENCE [LARGE SCALE GENOMIC DNA]</scope>
    <source>
        <strain evidence="5 6">CBS 101986</strain>
    </source>
</reference>
<feature type="region of interest" description="Disordered" evidence="3">
    <location>
        <begin position="77"/>
        <end position="155"/>
    </location>
</feature>
<dbReference type="InterPro" id="IPR035979">
    <property type="entry name" value="RBD_domain_sf"/>
</dbReference>
<feature type="compositionally biased region" description="Polar residues" evidence="3">
    <location>
        <begin position="942"/>
        <end position="961"/>
    </location>
</feature>
<dbReference type="EMBL" id="JAACJJ010000028">
    <property type="protein sequence ID" value="KAF5321994.1"/>
    <property type="molecule type" value="Genomic_DNA"/>
</dbReference>
<dbReference type="GO" id="GO:0003723">
    <property type="term" value="F:RNA binding"/>
    <property type="evidence" value="ECO:0007669"/>
    <property type="project" value="UniProtKB-UniRule"/>
</dbReference>
<gene>
    <name evidence="5" type="ORF">D9619_000561</name>
</gene>
<feature type="compositionally biased region" description="Low complexity" evidence="3">
    <location>
        <begin position="964"/>
        <end position="978"/>
    </location>
</feature>
<feature type="region of interest" description="Disordered" evidence="3">
    <location>
        <begin position="721"/>
        <end position="756"/>
    </location>
</feature>
<protein>
    <recommendedName>
        <fullName evidence="4">RRM domain-containing protein</fullName>
    </recommendedName>
</protein>
<comment type="caution">
    <text evidence="5">The sequence shown here is derived from an EMBL/GenBank/DDBJ whole genome shotgun (WGS) entry which is preliminary data.</text>
</comment>
<feature type="compositionally biased region" description="Gly residues" evidence="3">
    <location>
        <begin position="1166"/>
        <end position="1176"/>
    </location>
</feature>
<organism evidence="5 6">
    <name type="scientific">Psilocybe cf. subviscida</name>
    <dbReference type="NCBI Taxonomy" id="2480587"/>
    <lineage>
        <taxon>Eukaryota</taxon>
        <taxon>Fungi</taxon>
        <taxon>Dikarya</taxon>
        <taxon>Basidiomycota</taxon>
        <taxon>Agaricomycotina</taxon>
        <taxon>Agaricomycetes</taxon>
        <taxon>Agaricomycetidae</taxon>
        <taxon>Agaricales</taxon>
        <taxon>Agaricineae</taxon>
        <taxon>Strophariaceae</taxon>
        <taxon>Psilocybe</taxon>
    </lineage>
</organism>
<dbReference type="SMART" id="SM00360">
    <property type="entry name" value="RRM"/>
    <property type="match status" value="1"/>
</dbReference>
<proteinExistence type="predicted"/>
<dbReference type="InterPro" id="IPR000504">
    <property type="entry name" value="RRM_dom"/>
</dbReference>
<dbReference type="Gene3D" id="3.30.70.330">
    <property type="match status" value="2"/>
</dbReference>
<feature type="compositionally biased region" description="Polar residues" evidence="3">
    <location>
        <begin position="1265"/>
        <end position="1279"/>
    </location>
</feature>
<evidence type="ECO:0000256" key="3">
    <source>
        <dbReference type="SAM" id="MobiDB-lite"/>
    </source>
</evidence>
<keyword evidence="6" id="KW-1185">Reference proteome</keyword>
<dbReference type="PROSITE" id="PS50102">
    <property type="entry name" value="RRM"/>
    <property type="match status" value="1"/>
</dbReference>
<feature type="region of interest" description="Disordered" evidence="3">
    <location>
        <begin position="490"/>
        <end position="593"/>
    </location>
</feature>
<feature type="compositionally biased region" description="Polar residues" evidence="3">
    <location>
        <begin position="1098"/>
        <end position="1107"/>
    </location>
</feature>
<feature type="compositionally biased region" description="Polar residues" evidence="3">
    <location>
        <begin position="641"/>
        <end position="650"/>
    </location>
</feature>
<feature type="compositionally biased region" description="Low complexity" evidence="3">
    <location>
        <begin position="90"/>
        <end position="109"/>
    </location>
</feature>
<feature type="region of interest" description="Disordered" evidence="3">
    <location>
        <begin position="892"/>
        <end position="1008"/>
    </location>
</feature>
<evidence type="ECO:0000256" key="1">
    <source>
        <dbReference type="ARBA" id="ARBA00022884"/>
    </source>
</evidence>
<dbReference type="Proteomes" id="UP000567179">
    <property type="component" value="Unassembled WGS sequence"/>
</dbReference>
<feature type="compositionally biased region" description="Basic and acidic residues" evidence="3">
    <location>
        <begin position="651"/>
        <end position="661"/>
    </location>
</feature>
<feature type="compositionally biased region" description="Polar residues" evidence="3">
    <location>
        <begin position="805"/>
        <end position="816"/>
    </location>
</feature>
<evidence type="ECO:0000313" key="5">
    <source>
        <dbReference type="EMBL" id="KAF5321994.1"/>
    </source>
</evidence>
<feature type="compositionally biased region" description="Low complexity" evidence="3">
    <location>
        <begin position="1283"/>
        <end position="1293"/>
    </location>
</feature>
<feature type="compositionally biased region" description="Low complexity" evidence="3">
    <location>
        <begin position="490"/>
        <end position="511"/>
    </location>
</feature>
<feature type="compositionally biased region" description="Low complexity" evidence="3">
    <location>
        <begin position="1108"/>
        <end position="1131"/>
    </location>
</feature>
<feature type="region of interest" description="Disordered" evidence="3">
    <location>
        <begin position="31"/>
        <end position="59"/>
    </location>
</feature>
<feature type="compositionally biased region" description="Polar residues" evidence="3">
    <location>
        <begin position="134"/>
        <end position="155"/>
    </location>
</feature>
<feature type="domain" description="RRM" evidence="4">
    <location>
        <begin position="990"/>
        <end position="1076"/>
    </location>
</feature>
<dbReference type="OrthoDB" id="431169at2759"/>
<feature type="compositionally biased region" description="Low complexity" evidence="3">
    <location>
        <begin position="893"/>
        <end position="907"/>
    </location>
</feature>
<feature type="compositionally biased region" description="Polar residues" evidence="3">
    <location>
        <begin position="730"/>
        <end position="756"/>
    </location>
</feature>
<dbReference type="InterPro" id="IPR012677">
    <property type="entry name" value="Nucleotide-bd_a/b_plait_sf"/>
</dbReference>
<feature type="compositionally biased region" description="Polar residues" evidence="3">
    <location>
        <begin position="575"/>
        <end position="588"/>
    </location>
</feature>
<keyword evidence="1 2" id="KW-0694">RNA-binding</keyword>